<dbReference type="AlphaFoldDB" id="A0A6A4GGB3"/>
<name>A0A6A4GGB3_9AGAR</name>
<evidence type="ECO:0000313" key="2">
    <source>
        <dbReference type="EMBL" id="KAE9384528.1"/>
    </source>
</evidence>
<feature type="region of interest" description="Disordered" evidence="1">
    <location>
        <begin position="80"/>
        <end position="103"/>
    </location>
</feature>
<dbReference type="Proteomes" id="UP000799118">
    <property type="component" value="Unassembled WGS sequence"/>
</dbReference>
<accession>A0A6A4GGB3</accession>
<evidence type="ECO:0000313" key="3">
    <source>
        <dbReference type="Proteomes" id="UP000799118"/>
    </source>
</evidence>
<evidence type="ECO:0000256" key="1">
    <source>
        <dbReference type="SAM" id="MobiDB-lite"/>
    </source>
</evidence>
<proteinExistence type="predicted"/>
<feature type="compositionally biased region" description="Basic and acidic residues" evidence="1">
    <location>
        <begin position="80"/>
        <end position="92"/>
    </location>
</feature>
<keyword evidence="3" id="KW-1185">Reference proteome</keyword>
<organism evidence="2 3">
    <name type="scientific">Gymnopus androsaceus JB14</name>
    <dbReference type="NCBI Taxonomy" id="1447944"/>
    <lineage>
        <taxon>Eukaryota</taxon>
        <taxon>Fungi</taxon>
        <taxon>Dikarya</taxon>
        <taxon>Basidiomycota</taxon>
        <taxon>Agaricomycotina</taxon>
        <taxon>Agaricomycetes</taxon>
        <taxon>Agaricomycetidae</taxon>
        <taxon>Agaricales</taxon>
        <taxon>Marasmiineae</taxon>
        <taxon>Omphalotaceae</taxon>
        <taxon>Gymnopus</taxon>
    </lineage>
</organism>
<feature type="compositionally biased region" description="Acidic residues" evidence="1">
    <location>
        <begin position="17"/>
        <end position="37"/>
    </location>
</feature>
<reference evidence="2" key="1">
    <citation type="journal article" date="2019" name="Environ. Microbiol.">
        <title>Fungal ecological strategies reflected in gene transcription - a case study of two litter decomposers.</title>
        <authorList>
            <person name="Barbi F."/>
            <person name="Kohler A."/>
            <person name="Barry K."/>
            <person name="Baskaran P."/>
            <person name="Daum C."/>
            <person name="Fauchery L."/>
            <person name="Ihrmark K."/>
            <person name="Kuo A."/>
            <person name="LaButti K."/>
            <person name="Lipzen A."/>
            <person name="Morin E."/>
            <person name="Grigoriev I.V."/>
            <person name="Henrissat B."/>
            <person name="Lindahl B."/>
            <person name="Martin F."/>
        </authorList>
    </citation>
    <scope>NUCLEOTIDE SEQUENCE</scope>
    <source>
        <strain evidence="2">JB14</strain>
    </source>
</reference>
<dbReference type="EMBL" id="ML770129">
    <property type="protein sequence ID" value="KAE9384528.1"/>
    <property type="molecule type" value="Genomic_DNA"/>
</dbReference>
<feature type="region of interest" description="Disordered" evidence="1">
    <location>
        <begin position="1"/>
        <end position="46"/>
    </location>
</feature>
<protein>
    <submittedName>
        <fullName evidence="2">Uncharacterized protein</fullName>
    </submittedName>
</protein>
<sequence length="103" mass="11429">MVVMEQTGDQLQKEAEPEAVEPEEPEAAEPEVAEPEEHEAAKPHWPAEKTVLEAVVEAEEEPDLVKKIRKDCQLQADSAEKIDSRGLGHSETQEIVMPVAKHP</sequence>
<gene>
    <name evidence="2" type="ORF">BT96DRAFT_950508</name>
</gene>